<evidence type="ECO:0000313" key="4">
    <source>
        <dbReference type="Proteomes" id="UP000248326"/>
    </source>
</evidence>
<feature type="domain" description="DUF4142" evidence="2">
    <location>
        <begin position="48"/>
        <end position="178"/>
    </location>
</feature>
<dbReference type="Gene3D" id="1.20.1260.10">
    <property type="match status" value="1"/>
</dbReference>
<feature type="chain" id="PRO_5016338240" evidence="1">
    <location>
        <begin position="21"/>
        <end position="185"/>
    </location>
</feature>
<keyword evidence="4" id="KW-1185">Reference proteome</keyword>
<dbReference type="RefSeq" id="WP_110886920.1">
    <property type="nucleotide sequence ID" value="NZ_QJSX01000008.1"/>
</dbReference>
<comment type="caution">
    <text evidence="3">The sequence shown here is derived from an EMBL/GenBank/DDBJ whole genome shotgun (WGS) entry which is preliminary data.</text>
</comment>
<proteinExistence type="predicted"/>
<sequence length="185" mass="20142">MKKRTLLLAATLGLSTLAFAGGAGVPNPAVQGPMSTAQMSNDSDILAMEVLTMSNLAEIATSQLALQKSQNAAVRGYAQRMITEHTAAQNQLNAIAARKGVKLTDKPGADQRLMYNRLSTLSGMTFDMQYVAVQIMGHDMTVKLIDMYLRIGKDADALNYARTIRPAVVMHLRDAQALDKQMRMQ</sequence>
<evidence type="ECO:0000259" key="2">
    <source>
        <dbReference type="Pfam" id="PF13628"/>
    </source>
</evidence>
<reference evidence="3 4" key="1">
    <citation type="submission" date="2018-06" db="EMBL/GenBank/DDBJ databases">
        <title>Genomic Encyclopedia of Type Strains, Phase IV (KMG-IV): sequencing the most valuable type-strain genomes for metagenomic binning, comparative biology and taxonomic classification.</title>
        <authorList>
            <person name="Goeker M."/>
        </authorList>
    </citation>
    <scope>NUCLEOTIDE SEQUENCE [LARGE SCALE GENOMIC DNA]</scope>
    <source>
        <strain evidence="3 4">DSM 18048</strain>
    </source>
</reference>
<dbReference type="OrthoDB" id="118677at2"/>
<evidence type="ECO:0000313" key="3">
    <source>
        <dbReference type="EMBL" id="PYE53555.1"/>
    </source>
</evidence>
<dbReference type="Pfam" id="PF13628">
    <property type="entry name" value="DUF4142"/>
    <property type="match status" value="1"/>
</dbReference>
<dbReference type="AlphaFoldDB" id="A0A318S708"/>
<feature type="signal peptide" evidence="1">
    <location>
        <begin position="1"/>
        <end position="20"/>
    </location>
</feature>
<protein>
    <submittedName>
        <fullName evidence="3">Putative membrane protein</fullName>
    </submittedName>
</protein>
<name>A0A318S708_9DEIO</name>
<dbReference type="InterPro" id="IPR025419">
    <property type="entry name" value="DUF4142"/>
</dbReference>
<dbReference type="PANTHER" id="PTHR38593:SF1">
    <property type="entry name" value="BLR2558 PROTEIN"/>
    <property type="match status" value="1"/>
</dbReference>
<gene>
    <name evidence="3" type="ORF">DES52_10884</name>
</gene>
<evidence type="ECO:0000256" key="1">
    <source>
        <dbReference type="SAM" id="SignalP"/>
    </source>
</evidence>
<dbReference type="EMBL" id="QJSX01000008">
    <property type="protein sequence ID" value="PYE53555.1"/>
    <property type="molecule type" value="Genomic_DNA"/>
</dbReference>
<dbReference type="PANTHER" id="PTHR38593">
    <property type="entry name" value="BLR2558 PROTEIN"/>
    <property type="match status" value="1"/>
</dbReference>
<organism evidence="3 4">
    <name type="scientific">Deinococcus yavapaiensis KR-236</name>
    <dbReference type="NCBI Taxonomy" id="694435"/>
    <lineage>
        <taxon>Bacteria</taxon>
        <taxon>Thermotogati</taxon>
        <taxon>Deinococcota</taxon>
        <taxon>Deinococci</taxon>
        <taxon>Deinococcales</taxon>
        <taxon>Deinococcaceae</taxon>
        <taxon>Deinococcus</taxon>
    </lineage>
</organism>
<accession>A0A318S708</accession>
<dbReference type="Proteomes" id="UP000248326">
    <property type="component" value="Unassembled WGS sequence"/>
</dbReference>
<dbReference type="InterPro" id="IPR012347">
    <property type="entry name" value="Ferritin-like"/>
</dbReference>
<keyword evidence="1" id="KW-0732">Signal</keyword>